<evidence type="ECO:0000313" key="5">
    <source>
        <dbReference type="Proteomes" id="UP000479938"/>
    </source>
</evidence>
<gene>
    <name evidence="4" type="primary">parE1</name>
    <name evidence="4" type="ORF">FLA105534_03780</name>
</gene>
<dbReference type="Gene3D" id="3.30.2310.20">
    <property type="entry name" value="RelE-like"/>
    <property type="match status" value="1"/>
</dbReference>
<dbReference type="AlphaFoldDB" id="A0A6J4GUV1"/>
<dbReference type="Pfam" id="PF05016">
    <property type="entry name" value="ParE_toxin"/>
    <property type="match status" value="1"/>
</dbReference>
<keyword evidence="2" id="KW-1277">Toxin-antitoxin system</keyword>
<evidence type="ECO:0000256" key="3">
    <source>
        <dbReference type="PIRNR" id="PIRNR029218"/>
    </source>
</evidence>
<protein>
    <recommendedName>
        <fullName evidence="3">Toxin</fullName>
    </recommendedName>
</protein>
<dbReference type="PANTHER" id="PTHR33755">
    <property type="entry name" value="TOXIN PARE1-RELATED"/>
    <property type="match status" value="1"/>
</dbReference>
<accession>A0A6J4GUV1</accession>
<dbReference type="InterPro" id="IPR007712">
    <property type="entry name" value="RelE/ParE_toxin"/>
</dbReference>
<evidence type="ECO:0000256" key="1">
    <source>
        <dbReference type="ARBA" id="ARBA00006226"/>
    </source>
</evidence>
<evidence type="ECO:0000256" key="2">
    <source>
        <dbReference type="ARBA" id="ARBA00022649"/>
    </source>
</evidence>
<organism evidence="4 5">
    <name type="scientific">Flavobacterium bizetiae</name>
    <dbReference type="NCBI Taxonomy" id="2704140"/>
    <lineage>
        <taxon>Bacteria</taxon>
        <taxon>Pseudomonadati</taxon>
        <taxon>Bacteroidota</taxon>
        <taxon>Flavobacteriia</taxon>
        <taxon>Flavobacteriales</taxon>
        <taxon>Flavobacteriaceae</taxon>
        <taxon>Flavobacterium</taxon>
    </lineage>
</organism>
<name>A0A6J4GUV1_9FLAO</name>
<dbReference type="PIRSF" id="PIRSF029218">
    <property type="entry name" value="ParE"/>
    <property type="match status" value="1"/>
</dbReference>
<dbReference type="PANTHER" id="PTHR33755:SF9">
    <property type="entry name" value="TOXIN PARE1"/>
    <property type="match status" value="1"/>
</dbReference>
<dbReference type="Proteomes" id="UP000479938">
    <property type="component" value="Unassembled WGS sequence"/>
</dbReference>
<reference evidence="4 5" key="1">
    <citation type="submission" date="2020-02" db="EMBL/GenBank/DDBJ databases">
        <authorList>
            <person name="Criscuolo A."/>
        </authorList>
    </citation>
    <scope>NUCLEOTIDE SEQUENCE [LARGE SCALE GENOMIC DNA]</scope>
    <source>
        <strain evidence="4">CIP105534</strain>
    </source>
</reference>
<evidence type="ECO:0000313" key="4">
    <source>
        <dbReference type="EMBL" id="CAA9201800.1"/>
    </source>
</evidence>
<proteinExistence type="inferred from homology"/>
<keyword evidence="5" id="KW-1185">Reference proteome</keyword>
<dbReference type="InterPro" id="IPR028344">
    <property type="entry name" value="ParE1/4"/>
</dbReference>
<dbReference type="InterPro" id="IPR035093">
    <property type="entry name" value="RelE/ParE_toxin_dom_sf"/>
</dbReference>
<dbReference type="EMBL" id="CADCSU010000135">
    <property type="protein sequence ID" value="CAA9201800.1"/>
    <property type="molecule type" value="Genomic_DNA"/>
</dbReference>
<dbReference type="InterPro" id="IPR051803">
    <property type="entry name" value="TA_system_RelE-like_toxin"/>
</dbReference>
<sequence>MAKYHLTNKAVEDLTNIWDYTYDEWSENQADKYYNLLLSSCQEIAENPNLGKKYDNVTEKLLGFKSNQHIIFYQIISNTEVEIIRILHGRMDLKSKF</sequence>
<comment type="similarity">
    <text evidence="1 3">Belongs to the RelE toxin family.</text>
</comment>
<dbReference type="RefSeq" id="WP_173972269.1">
    <property type="nucleotide sequence ID" value="NZ_CADCSU010000135.1"/>
</dbReference>